<dbReference type="SUPFAM" id="SSF48452">
    <property type="entry name" value="TPR-like"/>
    <property type="match status" value="1"/>
</dbReference>
<comment type="function">
    <text evidence="1">Involved in endocytosis.</text>
</comment>
<reference evidence="7 8" key="1">
    <citation type="submission" date="2020-11" db="EMBL/GenBank/DDBJ databases">
        <title>Kefir isolates.</title>
        <authorList>
            <person name="Marcisauskas S."/>
            <person name="Kim Y."/>
            <person name="Blasche S."/>
        </authorList>
    </citation>
    <scope>NUCLEOTIDE SEQUENCE [LARGE SCALE GENOMIC DNA]</scope>
    <source>
        <strain evidence="7 8">OG2</strain>
    </source>
</reference>
<protein>
    <recommendedName>
        <fullName evidence="6">Cargo-transport protein YPP1</fullName>
    </recommendedName>
</protein>
<evidence type="ECO:0000313" key="8">
    <source>
        <dbReference type="Proteomes" id="UP000750334"/>
    </source>
</evidence>
<dbReference type="InterPro" id="IPR011990">
    <property type="entry name" value="TPR-like_helical_dom_sf"/>
</dbReference>
<evidence type="ECO:0000256" key="5">
    <source>
        <dbReference type="ARBA" id="ARBA00038251"/>
    </source>
</evidence>
<sequence length="786" mass="90701">MSITDAVTESLEARLLGATAIETGIHTLDVVLSLQYRLHYHTLCGGLTTDVARVLKIDCKKLKIALDGSIAIAGDPDAFNVIEKILLNCLSIIAYFEKDPQTNSLLRSAHDIQVRSSRYREFCQLLDLENLYYQSLLSEKHIVSPGSLLQCIKDIPLRCKGLFHSYLTKIASNLNKDITLKQLCTEYNYDGPLIWYLYLLSPECKWTSEDDTYLLSLATTIVNESKFPMASQRNNRHLEQLHFFLQMYFGTVTNIDLSNKWEQLIILSIQRTFQSKDVSRSAMAYFGRSHETLQESILNFNNYMKYSNKELELAKETRSTYIDPIEIIDCLTTILTKTTITNNIKNIFDFEKTADSLQKNLIQLYDKYNLTIIEPKMAQRYLSIGTKLVLPITTSFILVKAWRTLYNIRSNNLDYLITNELPSYLCNSISLAMTHDPKRIGSSLTDLQFQYAYCLAQQRQIEPCINFLENAILENNPTFYKAWHLLALCRSIQEDKEISYKIVCSVINAMDQDFEQKQYKKITNENKWQYINIKITEIYLINEIFGNSDALESIPDLFTTYNKLYNGKMTSDDTVSLSRSPQYLLQSIWLLAAQLYMNDPDHLEDAKGAIKEAKKISETFTNINVAITNGYLLMKLGQFTESFEEFESALHCDNSNIDAIIGFAEFVFPNESSTTATEQQLIEYCKLNPYKQEDLKTKQPNSDNHNDDYETFFGNDVNKSAAFARLKLLIDCSLNKSIDAYYSPEIWWYLSLIHEKYDNKQVTDTLLNCIQNKETAPLRSFRFCNY</sequence>
<comment type="subcellular location">
    <subcellularLocation>
        <location evidence="2">Cell membrane</location>
        <topology evidence="2">Peripheral membrane protein</topology>
        <orientation evidence="2">Cytoplasmic side</orientation>
    </subcellularLocation>
    <subcellularLocation>
        <location evidence="3">Cytoplasmic granule</location>
    </subcellularLocation>
</comment>
<evidence type="ECO:0000313" key="7">
    <source>
        <dbReference type="EMBL" id="KAG0670334.1"/>
    </source>
</evidence>
<proteinExistence type="inferred from homology"/>
<name>A0A9P6WES1_MAUEX</name>
<evidence type="ECO:0000256" key="4">
    <source>
        <dbReference type="ARBA" id="ARBA00022583"/>
    </source>
</evidence>
<keyword evidence="4" id="KW-0254">Endocytosis</keyword>
<gene>
    <name evidence="7" type="primary">YPP1</name>
    <name evidence="7" type="ORF">C6P45_002467</name>
</gene>
<dbReference type="PANTHER" id="PTHR23083">
    <property type="entry name" value="TETRATRICOPEPTIDE REPEAT PROTEIN, TPR"/>
    <property type="match status" value="1"/>
</dbReference>
<organism evidence="7 8">
    <name type="scientific">Maudiozyma exigua</name>
    <name type="common">Yeast</name>
    <name type="synonym">Kazachstania exigua</name>
    <dbReference type="NCBI Taxonomy" id="34358"/>
    <lineage>
        <taxon>Eukaryota</taxon>
        <taxon>Fungi</taxon>
        <taxon>Dikarya</taxon>
        <taxon>Ascomycota</taxon>
        <taxon>Saccharomycotina</taxon>
        <taxon>Saccharomycetes</taxon>
        <taxon>Saccharomycetales</taxon>
        <taxon>Saccharomycetaceae</taxon>
        <taxon>Maudiozyma</taxon>
    </lineage>
</organism>
<dbReference type="Gene3D" id="1.25.40.10">
    <property type="entry name" value="Tetratricopeptide repeat domain"/>
    <property type="match status" value="1"/>
</dbReference>
<evidence type="ECO:0000256" key="2">
    <source>
        <dbReference type="ARBA" id="ARBA00004413"/>
    </source>
</evidence>
<evidence type="ECO:0000256" key="1">
    <source>
        <dbReference type="ARBA" id="ARBA00002550"/>
    </source>
</evidence>
<keyword evidence="8" id="KW-1185">Reference proteome</keyword>
<dbReference type="PANTHER" id="PTHR23083:SF464">
    <property type="entry name" value="TETRATRICOPEPTIDE REPEAT DOMAIN 7, ISOFORM A"/>
    <property type="match status" value="1"/>
</dbReference>
<accession>A0A9P6WES1</accession>
<dbReference type="Proteomes" id="UP000750334">
    <property type="component" value="Unassembled WGS sequence"/>
</dbReference>
<dbReference type="InterPro" id="IPR051722">
    <property type="entry name" value="Endocytosis_PI4K-reg_protein"/>
</dbReference>
<evidence type="ECO:0000256" key="6">
    <source>
        <dbReference type="ARBA" id="ARBA00039231"/>
    </source>
</evidence>
<dbReference type="OrthoDB" id="29013at2759"/>
<dbReference type="CDD" id="cd23270">
    <property type="entry name" value="YPP1"/>
    <property type="match status" value="1"/>
</dbReference>
<dbReference type="GO" id="GO:0005886">
    <property type="term" value="C:plasma membrane"/>
    <property type="evidence" value="ECO:0007669"/>
    <property type="project" value="UniProtKB-SubCell"/>
</dbReference>
<comment type="similarity">
    <text evidence="5">Belongs to the YPP1 family.</text>
</comment>
<dbReference type="AlphaFoldDB" id="A0A9P6WES1"/>
<comment type="caution">
    <text evidence="7">The sequence shown here is derived from an EMBL/GenBank/DDBJ whole genome shotgun (WGS) entry which is preliminary data.</text>
</comment>
<evidence type="ECO:0000256" key="3">
    <source>
        <dbReference type="ARBA" id="ARBA00004463"/>
    </source>
</evidence>
<dbReference type="GO" id="GO:0006897">
    <property type="term" value="P:endocytosis"/>
    <property type="evidence" value="ECO:0007669"/>
    <property type="project" value="UniProtKB-KW"/>
</dbReference>
<dbReference type="EMBL" id="PUHR01000024">
    <property type="protein sequence ID" value="KAG0670334.1"/>
    <property type="molecule type" value="Genomic_DNA"/>
</dbReference>